<evidence type="ECO:0000313" key="3">
    <source>
        <dbReference type="Proteomes" id="UP000536179"/>
    </source>
</evidence>
<reference evidence="2 3" key="1">
    <citation type="submission" date="2020-08" db="EMBL/GenBank/DDBJ databases">
        <title>Genomic Encyclopedia of Type Strains, Phase III (KMG-III): the genomes of soil and plant-associated and newly described type strains.</title>
        <authorList>
            <person name="Whitman W."/>
        </authorList>
    </citation>
    <scope>NUCLEOTIDE SEQUENCE [LARGE SCALE GENOMIC DNA]</scope>
    <source>
        <strain evidence="2 3">CECT 8075</strain>
    </source>
</reference>
<evidence type="ECO:0000313" key="2">
    <source>
        <dbReference type="EMBL" id="MBB3206945.1"/>
    </source>
</evidence>
<proteinExistence type="predicted"/>
<keyword evidence="3" id="KW-1185">Reference proteome</keyword>
<gene>
    <name evidence="2" type="ORF">FHS27_002759</name>
</gene>
<organism evidence="2 3">
    <name type="scientific">Aporhodopirellula rubra</name>
    <dbReference type="NCBI Taxonomy" id="980271"/>
    <lineage>
        <taxon>Bacteria</taxon>
        <taxon>Pseudomonadati</taxon>
        <taxon>Planctomycetota</taxon>
        <taxon>Planctomycetia</taxon>
        <taxon>Pirellulales</taxon>
        <taxon>Pirellulaceae</taxon>
        <taxon>Aporhodopirellula</taxon>
    </lineage>
</organism>
<dbReference type="Proteomes" id="UP000536179">
    <property type="component" value="Unassembled WGS sequence"/>
</dbReference>
<feature type="domain" description="SseB protein N-terminal" evidence="1">
    <location>
        <begin position="23"/>
        <end position="124"/>
    </location>
</feature>
<dbReference type="AlphaFoldDB" id="A0A7W5DYT6"/>
<dbReference type="Pfam" id="PF07179">
    <property type="entry name" value="SseB"/>
    <property type="match status" value="1"/>
</dbReference>
<dbReference type="EMBL" id="JACHXU010000008">
    <property type="protein sequence ID" value="MBB3206945.1"/>
    <property type="molecule type" value="Genomic_DNA"/>
</dbReference>
<sequence>MGAESELNGQSFREAILRHDVASITRQLVESHFVLIHLAEESEADEVLGALTACSEGRDYLVVFSSQAQASQFVESRTDLFEEESEVSGFWVDGRTMLDYLDDELGILLNPDGEGHRQIGTDLVREILDELGLEG</sequence>
<evidence type="ECO:0000259" key="1">
    <source>
        <dbReference type="Pfam" id="PF07179"/>
    </source>
</evidence>
<comment type="caution">
    <text evidence="2">The sequence shown here is derived from an EMBL/GenBank/DDBJ whole genome shotgun (WGS) entry which is preliminary data.</text>
</comment>
<dbReference type="InterPro" id="IPR009839">
    <property type="entry name" value="SseB_N"/>
</dbReference>
<accession>A0A7W5DYT6</accession>
<protein>
    <recommendedName>
        <fullName evidence="1">SseB protein N-terminal domain-containing protein</fullName>
    </recommendedName>
</protein>
<name>A0A7W5DYT6_9BACT</name>